<name>A0AA88M1T4_CHASR</name>
<comment type="caution">
    <text evidence="2">The sequence shown here is derived from an EMBL/GenBank/DDBJ whole genome shotgun (WGS) entry which is preliminary data.</text>
</comment>
<keyword evidence="3" id="KW-1185">Reference proteome</keyword>
<evidence type="ECO:0000256" key="1">
    <source>
        <dbReference type="SAM" id="Coils"/>
    </source>
</evidence>
<organism evidence="2 3">
    <name type="scientific">Channa striata</name>
    <name type="common">Snakehead murrel</name>
    <name type="synonym">Ophicephalus striatus</name>
    <dbReference type="NCBI Taxonomy" id="64152"/>
    <lineage>
        <taxon>Eukaryota</taxon>
        <taxon>Metazoa</taxon>
        <taxon>Chordata</taxon>
        <taxon>Craniata</taxon>
        <taxon>Vertebrata</taxon>
        <taxon>Euteleostomi</taxon>
        <taxon>Actinopterygii</taxon>
        <taxon>Neopterygii</taxon>
        <taxon>Teleostei</taxon>
        <taxon>Neoteleostei</taxon>
        <taxon>Acanthomorphata</taxon>
        <taxon>Anabantaria</taxon>
        <taxon>Anabantiformes</taxon>
        <taxon>Channoidei</taxon>
        <taxon>Channidae</taxon>
        <taxon>Channa</taxon>
    </lineage>
</organism>
<feature type="coiled-coil region" evidence="1">
    <location>
        <begin position="98"/>
        <end position="143"/>
    </location>
</feature>
<sequence>MDRLNVFYLNLKLGLQVTLMEEGEENQSKELDFRTFQDSSQETNHNGSVLSATEAINVPTQSFSLLPKVFSAVLHPTSQPGLYSVHDPIRNPAKPTSLEHLQSELRHLRNQFEQMKSQHNKEIKQLMNELDEEKKIRLTLQMEIQRMKKHMHK</sequence>
<reference evidence="2" key="1">
    <citation type="submission" date="2023-07" db="EMBL/GenBank/DDBJ databases">
        <title>Chromosome-level Genome Assembly of Striped Snakehead (Channa striata).</title>
        <authorList>
            <person name="Liu H."/>
        </authorList>
    </citation>
    <scope>NUCLEOTIDE SEQUENCE</scope>
    <source>
        <strain evidence="2">Gz</strain>
        <tissue evidence="2">Muscle</tissue>
    </source>
</reference>
<dbReference type="Proteomes" id="UP001187415">
    <property type="component" value="Unassembled WGS sequence"/>
</dbReference>
<evidence type="ECO:0000313" key="2">
    <source>
        <dbReference type="EMBL" id="KAK2828589.1"/>
    </source>
</evidence>
<protein>
    <submittedName>
        <fullName evidence="2">Uncharacterized protein</fullName>
    </submittedName>
</protein>
<evidence type="ECO:0000313" key="3">
    <source>
        <dbReference type="Proteomes" id="UP001187415"/>
    </source>
</evidence>
<keyword evidence="1" id="KW-0175">Coiled coil</keyword>
<dbReference type="AlphaFoldDB" id="A0AA88M1T4"/>
<proteinExistence type="predicted"/>
<gene>
    <name evidence="2" type="ORF">Q5P01_019623</name>
</gene>
<accession>A0AA88M1T4</accession>
<dbReference type="EMBL" id="JAUPFM010000015">
    <property type="protein sequence ID" value="KAK2828589.1"/>
    <property type="molecule type" value="Genomic_DNA"/>
</dbReference>